<organism evidence="4 5">
    <name type="scientific">Clostridium magnum DSM 2767</name>
    <dbReference type="NCBI Taxonomy" id="1121326"/>
    <lineage>
        <taxon>Bacteria</taxon>
        <taxon>Bacillati</taxon>
        <taxon>Bacillota</taxon>
        <taxon>Clostridia</taxon>
        <taxon>Eubacteriales</taxon>
        <taxon>Clostridiaceae</taxon>
        <taxon>Clostridium</taxon>
    </lineage>
</organism>
<gene>
    <name evidence="4" type="ORF">CLMAG_35040</name>
</gene>
<proteinExistence type="predicted"/>
<protein>
    <submittedName>
        <fullName evidence="4">Magnesium transporter MgtE</fullName>
    </submittedName>
</protein>
<dbReference type="Gene3D" id="3.10.580.10">
    <property type="entry name" value="CBS-domain"/>
    <property type="match status" value="1"/>
</dbReference>
<sequence length="408" mass="46125">MQLRSVYLSRILSNKIYNDNKEVVGTLKDLAVDINFKNPKITIAVVKTKEGVKFIDFDNINVSKEKGQYVLVCNKVEEKDLGDYMLLKKYVLDKQIIDVNGRKVVRANDVRLVILSSGMFIAAVDIGMDGVLRRIGIAKPLKKLGLKVSSKLMLWDDVQTAFASKDIFLSKTYNKLHTLHPSDLADIIEDFDVNTGAIIFSTLDTAKAADVLEELEEDVQINLLRTLSTDKAADILEEMPADEAADVLDGLNENKAEELLNNMEKEASDEIRELMDYEEYLVGSIMNTDFISCPADSTVADAINDIRQSTEEVDQVYYVYVVSDTHKLKGAVSLRDLIIAEDDKKLEDVMTKEVIYMKDTDEISELVRDVSKYNLFAMPVVDEQMHLIGIVSVNDIVHELTKYNKRYR</sequence>
<dbReference type="PANTHER" id="PTHR43773:SF1">
    <property type="entry name" value="MAGNESIUM TRANSPORTER MGTE"/>
    <property type="match status" value="1"/>
</dbReference>
<dbReference type="GO" id="GO:0015095">
    <property type="term" value="F:magnesium ion transmembrane transporter activity"/>
    <property type="evidence" value="ECO:0007669"/>
    <property type="project" value="InterPro"/>
</dbReference>
<dbReference type="PROSITE" id="PS51371">
    <property type="entry name" value="CBS"/>
    <property type="match status" value="2"/>
</dbReference>
<dbReference type="InterPro" id="IPR006668">
    <property type="entry name" value="Mg_transptr_MgtE_intracell_dom"/>
</dbReference>
<dbReference type="EMBL" id="LWAE01000003">
    <property type="protein sequence ID" value="KZL91745.1"/>
    <property type="molecule type" value="Genomic_DNA"/>
</dbReference>
<dbReference type="GO" id="GO:0016020">
    <property type="term" value="C:membrane"/>
    <property type="evidence" value="ECO:0007669"/>
    <property type="project" value="InterPro"/>
</dbReference>
<dbReference type="AlphaFoldDB" id="A0A161WJ55"/>
<dbReference type="SMART" id="SM00116">
    <property type="entry name" value="CBS"/>
    <property type="match status" value="2"/>
</dbReference>
<feature type="domain" description="CBS" evidence="3">
    <location>
        <begin position="286"/>
        <end position="349"/>
    </location>
</feature>
<dbReference type="Proteomes" id="UP000076603">
    <property type="component" value="Unassembled WGS sequence"/>
</dbReference>
<name>A0A161WJ55_9CLOT</name>
<dbReference type="InterPro" id="IPR038076">
    <property type="entry name" value="MgtE_N_sf"/>
</dbReference>
<dbReference type="InterPro" id="IPR046342">
    <property type="entry name" value="CBS_dom_sf"/>
</dbReference>
<dbReference type="PATRIC" id="fig|1121326.3.peg.3545"/>
<evidence type="ECO:0000259" key="3">
    <source>
        <dbReference type="PROSITE" id="PS51371"/>
    </source>
</evidence>
<reference evidence="4 5" key="1">
    <citation type="submission" date="2016-04" db="EMBL/GenBank/DDBJ databases">
        <title>Genome sequence of Clostridium magnum DSM 2767.</title>
        <authorList>
            <person name="Poehlein A."/>
            <person name="Uhlig R."/>
            <person name="Fischer R."/>
            <person name="Bahl H."/>
            <person name="Daniel R."/>
        </authorList>
    </citation>
    <scope>NUCLEOTIDE SEQUENCE [LARGE SCALE GENOMIC DNA]</scope>
    <source>
        <strain evidence="4 5">DSM 2767</strain>
    </source>
</reference>
<dbReference type="RefSeq" id="WP_066624922.1">
    <property type="nucleotide sequence ID" value="NZ_FQXL01000043.1"/>
</dbReference>
<dbReference type="Pfam" id="PF03448">
    <property type="entry name" value="MgtE_N"/>
    <property type="match status" value="1"/>
</dbReference>
<dbReference type="CDD" id="cd04606">
    <property type="entry name" value="CBS_pair_Mg_transporter"/>
    <property type="match status" value="1"/>
</dbReference>
<evidence type="ECO:0000256" key="1">
    <source>
        <dbReference type="PROSITE-ProRule" id="PRU00703"/>
    </source>
</evidence>
<accession>A0A161WJ55</accession>
<dbReference type="Gene3D" id="1.25.60.10">
    <property type="entry name" value="MgtE N-terminal domain-like"/>
    <property type="match status" value="1"/>
</dbReference>
<dbReference type="OrthoDB" id="9790355at2"/>
<dbReference type="Pfam" id="PF00571">
    <property type="entry name" value="CBS"/>
    <property type="match status" value="2"/>
</dbReference>
<evidence type="ECO:0000256" key="2">
    <source>
        <dbReference type="SAM" id="Coils"/>
    </source>
</evidence>
<dbReference type="STRING" id="1121326.CLMAG_35040"/>
<keyword evidence="5" id="KW-1185">Reference proteome</keyword>
<feature type="domain" description="CBS" evidence="3">
    <location>
        <begin position="350"/>
        <end position="406"/>
    </location>
</feature>
<keyword evidence="2" id="KW-0175">Coiled coil</keyword>
<comment type="caution">
    <text evidence="4">The sequence shown here is derived from an EMBL/GenBank/DDBJ whole genome shotgun (WGS) entry which is preliminary data.</text>
</comment>
<dbReference type="SUPFAM" id="SSF54631">
    <property type="entry name" value="CBS-domain pair"/>
    <property type="match status" value="1"/>
</dbReference>
<dbReference type="SUPFAM" id="SSF158791">
    <property type="entry name" value="MgtE N-terminal domain-like"/>
    <property type="match status" value="1"/>
</dbReference>
<dbReference type="SMART" id="SM00924">
    <property type="entry name" value="MgtE_N"/>
    <property type="match status" value="1"/>
</dbReference>
<dbReference type="InterPro" id="IPR006669">
    <property type="entry name" value="MgtE_transporter"/>
</dbReference>
<dbReference type="PANTHER" id="PTHR43773">
    <property type="entry name" value="MAGNESIUM TRANSPORTER MGTE"/>
    <property type="match status" value="1"/>
</dbReference>
<keyword evidence="1" id="KW-0129">CBS domain</keyword>
<dbReference type="InterPro" id="IPR000644">
    <property type="entry name" value="CBS_dom"/>
</dbReference>
<feature type="coiled-coil region" evidence="2">
    <location>
        <begin position="253"/>
        <end position="280"/>
    </location>
</feature>
<evidence type="ECO:0000313" key="4">
    <source>
        <dbReference type="EMBL" id="KZL91745.1"/>
    </source>
</evidence>
<evidence type="ECO:0000313" key="5">
    <source>
        <dbReference type="Proteomes" id="UP000076603"/>
    </source>
</evidence>